<gene>
    <name evidence="1" type="ORF">M441DRAFT_209609</name>
</gene>
<evidence type="ECO:0000313" key="1">
    <source>
        <dbReference type="EMBL" id="PTB46122.1"/>
    </source>
</evidence>
<sequence>MKRARDTQTSVFAEAPDARGHENAIFVGFERLVSFIRSQGPRIFPPGDLPFATYSRAGCGAVGFEAYTACIRRWTPLDKGGYAGVMSNILLPLSPLLRTLLLHIAWHNLVWRGHLMGSGVAPFASWPPFFGRIKASGCEEKGGGLECGRYVCTASGISWLRSAARSSYLITFYP</sequence>
<dbReference type="AlphaFoldDB" id="A0A2T3ZMU2"/>
<organism evidence="1 2">
    <name type="scientific">Trichoderma asperellum (strain ATCC 204424 / CBS 433.97 / NBRC 101777)</name>
    <dbReference type="NCBI Taxonomy" id="1042311"/>
    <lineage>
        <taxon>Eukaryota</taxon>
        <taxon>Fungi</taxon>
        <taxon>Dikarya</taxon>
        <taxon>Ascomycota</taxon>
        <taxon>Pezizomycotina</taxon>
        <taxon>Sordariomycetes</taxon>
        <taxon>Hypocreomycetidae</taxon>
        <taxon>Hypocreales</taxon>
        <taxon>Hypocreaceae</taxon>
        <taxon>Trichoderma</taxon>
    </lineage>
</organism>
<reference evidence="1 2" key="1">
    <citation type="submission" date="2016-07" db="EMBL/GenBank/DDBJ databases">
        <title>Multiple horizontal gene transfer events from other fungi enriched the ability of initially mycotrophic Trichoderma (Ascomycota) to feed on dead plant biomass.</title>
        <authorList>
            <consortium name="DOE Joint Genome Institute"/>
            <person name="Aerts A."/>
            <person name="Atanasova L."/>
            <person name="Chenthamara K."/>
            <person name="Zhang J."/>
            <person name="Grujic M."/>
            <person name="Henrissat B."/>
            <person name="Kuo A."/>
            <person name="Salamov A."/>
            <person name="Lipzen A."/>
            <person name="Labutti K."/>
            <person name="Barry K."/>
            <person name="Miao Y."/>
            <person name="Rahimi M.J."/>
            <person name="Shen Q."/>
            <person name="Grigoriev I.V."/>
            <person name="Kubicek C.P."/>
            <person name="Druzhinina I.S."/>
        </authorList>
    </citation>
    <scope>NUCLEOTIDE SEQUENCE [LARGE SCALE GENOMIC DNA]</scope>
    <source>
        <strain evidence="1 2">CBS 433.97</strain>
    </source>
</reference>
<dbReference type="EMBL" id="KZ679256">
    <property type="protein sequence ID" value="PTB46122.1"/>
    <property type="molecule type" value="Genomic_DNA"/>
</dbReference>
<protein>
    <submittedName>
        <fullName evidence="1">Uncharacterized protein</fullName>
    </submittedName>
</protein>
<name>A0A2T3ZMU2_TRIA4</name>
<proteinExistence type="predicted"/>
<evidence type="ECO:0000313" key="2">
    <source>
        <dbReference type="Proteomes" id="UP000240493"/>
    </source>
</evidence>
<accession>A0A2T3ZMU2</accession>
<keyword evidence="2" id="KW-1185">Reference proteome</keyword>
<dbReference type="Proteomes" id="UP000240493">
    <property type="component" value="Unassembled WGS sequence"/>
</dbReference>